<dbReference type="InterPro" id="IPR000903">
    <property type="entry name" value="NMT"/>
</dbReference>
<dbReference type="Pfam" id="PF02799">
    <property type="entry name" value="NMT_C"/>
    <property type="match status" value="1"/>
</dbReference>
<proteinExistence type="inferred from homology"/>
<keyword evidence="1" id="KW-0808">Transferase</keyword>
<evidence type="ECO:0000259" key="4">
    <source>
        <dbReference type="Pfam" id="PF02799"/>
    </source>
</evidence>
<evidence type="ECO:0000313" key="5">
    <source>
        <dbReference type="Proteomes" id="UP000050741"/>
    </source>
</evidence>
<evidence type="ECO:0000256" key="3">
    <source>
        <dbReference type="SAM" id="MobiDB-lite"/>
    </source>
</evidence>
<keyword evidence="1" id="KW-0012">Acyltransferase</keyword>
<dbReference type="InterPro" id="IPR022678">
    <property type="entry name" value="NMT_CS"/>
</dbReference>
<dbReference type="PANTHER" id="PTHR11377:SF5">
    <property type="entry name" value="GLYCYLPEPTIDE N-TETRADECANOYLTRANSFERASE"/>
    <property type="match status" value="1"/>
</dbReference>
<dbReference type="PROSITE" id="PS00975">
    <property type="entry name" value="NMT_1"/>
    <property type="match status" value="1"/>
</dbReference>
<dbReference type="EC" id="2.3.1.97" evidence="1"/>
<evidence type="ECO:0000256" key="2">
    <source>
        <dbReference type="RuleBase" id="RU004178"/>
    </source>
</evidence>
<reference evidence="6" key="3">
    <citation type="submission" date="2016-06" db="UniProtKB">
        <authorList>
            <consortium name="WormBaseParasite"/>
        </authorList>
    </citation>
    <scope>IDENTIFICATION</scope>
</reference>
<reference evidence="5" key="2">
    <citation type="submission" date="2014-05" db="EMBL/GenBank/DDBJ databases">
        <title>The genome and life-stage specific transcriptomes of Globodera pallida elucidate key aspects of plant parasitism by a cyst nematode.</title>
        <authorList>
            <person name="Cotton J.A."/>
            <person name="Lilley C.J."/>
            <person name="Jones L.M."/>
            <person name="Kikuchi T."/>
            <person name="Reid A.J."/>
            <person name="Thorpe P."/>
            <person name="Tsai I.J."/>
            <person name="Beasley H."/>
            <person name="Blok V."/>
            <person name="Cock P.J.A."/>
            <person name="Van den Akker S.E."/>
            <person name="Holroyd N."/>
            <person name="Hunt M."/>
            <person name="Mantelin S."/>
            <person name="Naghra H."/>
            <person name="Pain A."/>
            <person name="Palomares-Rius J.E."/>
            <person name="Zarowiecki M."/>
            <person name="Berriman M."/>
            <person name="Jones J.T."/>
            <person name="Urwin P.E."/>
        </authorList>
    </citation>
    <scope>NUCLEOTIDE SEQUENCE [LARGE SCALE GENOMIC DNA]</scope>
    <source>
        <strain evidence="5">Lindley</strain>
    </source>
</reference>
<comment type="similarity">
    <text evidence="2">Belongs to the NMT family.</text>
</comment>
<protein>
    <recommendedName>
        <fullName evidence="1">Glycylpeptide N-tetradecanoyltransferase</fullName>
        <ecNumber evidence="1">2.3.1.97</ecNumber>
    </recommendedName>
</protein>
<dbReference type="GO" id="GO:0004379">
    <property type="term" value="F:glycylpeptide N-tetradecanoyltransferase activity"/>
    <property type="evidence" value="ECO:0007669"/>
    <property type="project" value="UniProtKB-EC"/>
</dbReference>
<keyword evidence="5" id="KW-1185">Reference proteome</keyword>
<accession>A0A183BKK9</accession>
<dbReference type="AlphaFoldDB" id="A0A183BKK9"/>
<dbReference type="InterPro" id="IPR022677">
    <property type="entry name" value="NMT_C"/>
</dbReference>
<dbReference type="PROSITE" id="PS00976">
    <property type="entry name" value="NMT_2"/>
    <property type="match status" value="1"/>
</dbReference>
<comment type="function">
    <text evidence="1">Adds a myristoyl group to the N-terminal glycine residue of certain cellular proteins.</text>
</comment>
<dbReference type="GO" id="GO:0005737">
    <property type="term" value="C:cytoplasm"/>
    <property type="evidence" value="ECO:0007669"/>
    <property type="project" value="TreeGrafter"/>
</dbReference>
<feature type="compositionally biased region" description="Basic and acidic residues" evidence="3">
    <location>
        <begin position="9"/>
        <end position="27"/>
    </location>
</feature>
<evidence type="ECO:0000313" key="6">
    <source>
        <dbReference type="WBParaSite" id="GPLIN_000114000"/>
    </source>
</evidence>
<feature type="domain" description="Glycylpeptide N-tetradecanoyltransferase C-terminal" evidence="4">
    <location>
        <begin position="226"/>
        <end position="385"/>
    </location>
</feature>
<dbReference type="InterPro" id="IPR016181">
    <property type="entry name" value="Acyl_CoA_acyltransferase"/>
</dbReference>
<dbReference type="SUPFAM" id="SSF55729">
    <property type="entry name" value="Acyl-CoA N-acyltransferases (Nat)"/>
    <property type="match status" value="2"/>
</dbReference>
<reference evidence="5" key="1">
    <citation type="submission" date="2013-12" db="EMBL/GenBank/DDBJ databases">
        <authorList>
            <person name="Aslett M."/>
        </authorList>
    </citation>
    <scope>NUCLEOTIDE SEQUENCE [LARGE SCALE GENOMIC DNA]</scope>
    <source>
        <strain evidence="5">Lindley</strain>
    </source>
</reference>
<dbReference type="Gene3D" id="3.40.630.170">
    <property type="match status" value="2"/>
</dbReference>
<feature type="region of interest" description="Disordered" evidence="3">
    <location>
        <begin position="1"/>
        <end position="52"/>
    </location>
</feature>
<dbReference type="PANTHER" id="PTHR11377">
    <property type="entry name" value="N-MYRISTOYL TRANSFERASE"/>
    <property type="match status" value="1"/>
</dbReference>
<dbReference type="WBParaSite" id="GPLIN_000114000">
    <property type="protein sequence ID" value="GPLIN_000114000"/>
    <property type="gene ID" value="GPLIN_000114000"/>
</dbReference>
<name>A0A183BKK9_GLOPA</name>
<evidence type="ECO:0000256" key="1">
    <source>
        <dbReference type="RuleBase" id="RU000586"/>
    </source>
</evidence>
<comment type="catalytic activity">
    <reaction evidence="1">
        <text>N-terminal glycyl-[protein] + tetradecanoyl-CoA = N-tetradecanoylglycyl-[protein] + CoA + H(+)</text>
        <dbReference type="Rhea" id="RHEA:15521"/>
        <dbReference type="Rhea" id="RHEA-COMP:12666"/>
        <dbReference type="Rhea" id="RHEA-COMP:12667"/>
        <dbReference type="ChEBI" id="CHEBI:15378"/>
        <dbReference type="ChEBI" id="CHEBI:57287"/>
        <dbReference type="ChEBI" id="CHEBI:57385"/>
        <dbReference type="ChEBI" id="CHEBI:64723"/>
        <dbReference type="ChEBI" id="CHEBI:133050"/>
        <dbReference type="EC" id="2.3.1.97"/>
    </reaction>
</comment>
<dbReference type="Proteomes" id="UP000050741">
    <property type="component" value="Unassembled WGS sequence"/>
</dbReference>
<organism evidence="5 6">
    <name type="scientific">Globodera pallida</name>
    <name type="common">Potato cyst nematode worm</name>
    <name type="synonym">Heterodera pallida</name>
    <dbReference type="NCBI Taxonomy" id="36090"/>
    <lineage>
        <taxon>Eukaryota</taxon>
        <taxon>Metazoa</taxon>
        <taxon>Ecdysozoa</taxon>
        <taxon>Nematoda</taxon>
        <taxon>Chromadorea</taxon>
        <taxon>Rhabditida</taxon>
        <taxon>Tylenchina</taxon>
        <taxon>Tylenchomorpha</taxon>
        <taxon>Tylenchoidea</taxon>
        <taxon>Heteroderidae</taxon>
        <taxon>Heteroderinae</taxon>
        <taxon>Globodera</taxon>
    </lineage>
</organism>
<sequence>MADDDKESEEQKKDDEESNEKNQRDAGKQQIATISAKKGKSKQKEVTNDAQPAQLNADMAADFARKIQIIQAASTSKAPQIPILGDTTYTKITENNYIDPPLDVSKVRKESYSLPEPFVWSDIDLNTNEQLDELALMPHGWRHQWHCGVRAGTSAKLLAFIAAVPATIRIYDQTIRVVEINFLCVHKKLRSKRLAPVLIKEVTRRVNLLGVFQATFTAGIIIPKPLYKLPENTESHLKPLNKDFVQGAFKLLSEYLTKFDLAPVFTVEEFEHFFLPRDDVIYTYVVEDSGTVTDLISFYSLPSTIMHHTHHKSIKAAYSFYNVAGSVPLIRLMNDALILARNLGFDVFNALDLMDNKGILEDLKFGIGDGNLQYYLYNWKCPDIAPDRIGLVLQ</sequence>